<dbReference type="Pfam" id="PF02373">
    <property type="entry name" value="JmjC"/>
    <property type="match status" value="1"/>
</dbReference>
<dbReference type="EMBL" id="CP072756">
    <property type="protein sequence ID" value="QUC21465.1"/>
    <property type="molecule type" value="Genomic_DNA"/>
</dbReference>
<dbReference type="InterPro" id="IPR003347">
    <property type="entry name" value="JmjC_dom"/>
</dbReference>
<dbReference type="Gene3D" id="2.60.120.650">
    <property type="entry name" value="Cupin"/>
    <property type="match status" value="1"/>
</dbReference>
<keyword evidence="4" id="KW-1185">Reference proteome</keyword>
<feature type="domain" description="JmjC" evidence="2">
    <location>
        <begin position="410"/>
        <end position="578"/>
    </location>
</feature>
<dbReference type="RefSeq" id="XP_042999138.1">
    <property type="nucleotide sequence ID" value="XM_043143205.1"/>
</dbReference>
<reference evidence="3" key="1">
    <citation type="submission" date="2020-03" db="EMBL/GenBank/DDBJ databases">
        <title>A mixture of massive structural variations and highly conserved coding sequences in Ustilaginoidea virens genome.</title>
        <authorList>
            <person name="Zhang K."/>
            <person name="Zhao Z."/>
            <person name="Zhang Z."/>
            <person name="Li Y."/>
            <person name="Hsiang T."/>
            <person name="Sun W."/>
        </authorList>
    </citation>
    <scope>NUCLEOTIDE SEQUENCE</scope>
    <source>
        <strain evidence="3">UV-8b</strain>
    </source>
</reference>
<evidence type="ECO:0000256" key="1">
    <source>
        <dbReference type="SAM" id="MobiDB-lite"/>
    </source>
</evidence>
<dbReference type="GO" id="GO:0032454">
    <property type="term" value="F:histone H3K9 demethylase activity"/>
    <property type="evidence" value="ECO:0007669"/>
    <property type="project" value="TreeGrafter"/>
</dbReference>
<evidence type="ECO:0000313" key="4">
    <source>
        <dbReference type="Proteomes" id="UP000027002"/>
    </source>
</evidence>
<dbReference type="SMART" id="SM00558">
    <property type="entry name" value="JmjC"/>
    <property type="match status" value="1"/>
</dbReference>
<name>A0A8E5HU61_USTVR</name>
<dbReference type="Proteomes" id="UP000027002">
    <property type="component" value="Chromosome 4"/>
</dbReference>
<dbReference type="GO" id="GO:0000785">
    <property type="term" value="C:chromatin"/>
    <property type="evidence" value="ECO:0007669"/>
    <property type="project" value="TreeGrafter"/>
</dbReference>
<dbReference type="GO" id="GO:0010468">
    <property type="term" value="P:regulation of gene expression"/>
    <property type="evidence" value="ECO:0007669"/>
    <property type="project" value="TreeGrafter"/>
</dbReference>
<dbReference type="SUPFAM" id="SSF51197">
    <property type="entry name" value="Clavaminate synthase-like"/>
    <property type="match status" value="1"/>
</dbReference>
<dbReference type="PANTHER" id="PTHR10694:SF7">
    <property type="entry name" value="[HISTONE H3]-TRIMETHYL-L-LYSINE(9) DEMETHYLASE"/>
    <property type="match status" value="1"/>
</dbReference>
<dbReference type="GeneID" id="66066485"/>
<sequence>MAQTLDQEPHTFASCMTSLQGQTSAGVEALAVLQTNATSTADRGLCGTCCCCCCCCGPSASGTASRTSDSVAVEARDVDELGGQVSLQQPTQAHSLASPARPPALQQEEPVMRLVPETANQQTRVPDAATAPPALSTDGQGKPARRNSHGEAVDGALIVSSSSQTAAWSTAPSSACPSAAPPAPSTRTDAHTATVDGALIGSCPLVSSSSQTAASTTCSAAPLPSSPPPVVLPNLPIKTDALATTLDRPSPGRSRLSPSDRAVSVVKAGEIEHDHDVQVQGHRVLRLKPTAEQWADFPAVLAHARSLGADADGCFKVATPPGLHGALPETPAQHVAANTYKVRLVRRSLSWQVSTAPSRGAAPDWSQQCPPPPPQFADSAEAAFKALKQLFRKSQNRQLRNIRYRVDVPAWTETQRRLAGVPERSPIHPLKGDKLDHTKAVIPGIHTPYVYESGPYFGATFQIHAEDFRLASLNHLYKGRKIWVVVPATAVDVAEEALGRGSGCSQFMRHRAEFFFPDKLDKLGIPYRIVDQRPGETIVILPDAYHEGFSCGYTIAEAKNYADTAWTTDSYQPCQASCRLATAIPAAFMRPLARGEDRLDLCAAYGDGLHALAEASSANGPGSSPAKRDCQEVALGCPSLESKRIKV</sequence>
<dbReference type="PROSITE" id="PS51184">
    <property type="entry name" value="JMJC"/>
    <property type="match status" value="1"/>
</dbReference>
<proteinExistence type="predicted"/>
<accession>A0A8E5HU61</accession>
<dbReference type="GO" id="GO:0005634">
    <property type="term" value="C:nucleus"/>
    <property type="evidence" value="ECO:0007669"/>
    <property type="project" value="TreeGrafter"/>
</dbReference>
<protein>
    <recommendedName>
        <fullName evidence="2">JmjC domain-containing protein</fullName>
    </recommendedName>
</protein>
<dbReference type="PANTHER" id="PTHR10694">
    <property type="entry name" value="LYSINE-SPECIFIC DEMETHYLASE"/>
    <property type="match status" value="1"/>
</dbReference>
<gene>
    <name evidence="3" type="ORF">UV8b_05708</name>
</gene>
<evidence type="ECO:0000313" key="3">
    <source>
        <dbReference type="EMBL" id="QUC21465.1"/>
    </source>
</evidence>
<dbReference type="GO" id="GO:0051864">
    <property type="term" value="F:histone H3K36 demethylase activity"/>
    <property type="evidence" value="ECO:0007669"/>
    <property type="project" value="TreeGrafter"/>
</dbReference>
<feature type="compositionally biased region" description="Low complexity" evidence="1">
    <location>
        <begin position="168"/>
        <end position="178"/>
    </location>
</feature>
<dbReference type="OrthoDB" id="1678912at2759"/>
<dbReference type="AlphaFoldDB" id="A0A8E5HU61"/>
<organism evidence="3 4">
    <name type="scientific">Ustilaginoidea virens</name>
    <name type="common">Rice false smut fungus</name>
    <name type="synonym">Villosiclava virens</name>
    <dbReference type="NCBI Taxonomy" id="1159556"/>
    <lineage>
        <taxon>Eukaryota</taxon>
        <taxon>Fungi</taxon>
        <taxon>Dikarya</taxon>
        <taxon>Ascomycota</taxon>
        <taxon>Pezizomycotina</taxon>
        <taxon>Sordariomycetes</taxon>
        <taxon>Hypocreomycetidae</taxon>
        <taxon>Hypocreales</taxon>
        <taxon>Clavicipitaceae</taxon>
        <taxon>Ustilaginoidea</taxon>
    </lineage>
</organism>
<evidence type="ECO:0000259" key="2">
    <source>
        <dbReference type="PROSITE" id="PS51184"/>
    </source>
</evidence>
<feature type="region of interest" description="Disordered" evidence="1">
    <location>
        <begin position="168"/>
        <end position="189"/>
    </location>
</feature>
<dbReference type="KEGG" id="uvi:66066485"/>
<feature type="region of interest" description="Disordered" evidence="1">
    <location>
        <begin position="120"/>
        <end position="150"/>
    </location>
</feature>